<dbReference type="SMART" id="SM00782">
    <property type="entry name" value="PhnA_Zn_Ribbon"/>
    <property type="match status" value="1"/>
</dbReference>
<dbReference type="InterPro" id="IPR013988">
    <property type="entry name" value="YjdM_C"/>
</dbReference>
<dbReference type="Proteomes" id="UP000182771">
    <property type="component" value="Unassembled WGS sequence"/>
</dbReference>
<dbReference type="AlphaFoldDB" id="A0A1H2WF24"/>
<dbReference type="SUPFAM" id="SSF82057">
    <property type="entry name" value="Prokaryotic SH3-related domain"/>
    <property type="match status" value="1"/>
</dbReference>
<dbReference type="InterPro" id="IPR013991">
    <property type="entry name" value="PhnaA_N_proteobac"/>
</dbReference>
<evidence type="ECO:0000313" key="2">
    <source>
        <dbReference type="EMBL" id="SDW78639.1"/>
    </source>
</evidence>
<evidence type="ECO:0000313" key="3">
    <source>
        <dbReference type="Proteomes" id="UP000182771"/>
    </source>
</evidence>
<feature type="domain" description="PhnA protein N-terminal proteobacterial" evidence="1">
    <location>
        <begin position="18"/>
        <end position="64"/>
    </location>
</feature>
<accession>A0A1H2WF24</accession>
<organism evidence="2 3">
    <name type="scientific">Capnocytophaga granulosa</name>
    <dbReference type="NCBI Taxonomy" id="45242"/>
    <lineage>
        <taxon>Bacteria</taxon>
        <taxon>Pseudomonadati</taxon>
        <taxon>Bacteroidota</taxon>
        <taxon>Flavobacteriia</taxon>
        <taxon>Flavobacteriales</taxon>
        <taxon>Flavobacteriaceae</taxon>
        <taxon>Capnocytophaga</taxon>
    </lineage>
</organism>
<dbReference type="PANTHER" id="PTHR30305:SF3">
    <property type="entry name" value="PROTEIN YJDM"/>
    <property type="match status" value="1"/>
</dbReference>
<dbReference type="GO" id="GO:0016787">
    <property type="term" value="F:hydrolase activity"/>
    <property type="evidence" value="ECO:0007669"/>
    <property type="project" value="UniProtKB-KW"/>
</dbReference>
<evidence type="ECO:0000259" key="1">
    <source>
        <dbReference type="SMART" id="SM00782"/>
    </source>
</evidence>
<keyword evidence="2" id="KW-0378">Hydrolase</keyword>
<gene>
    <name evidence="2" type="ORF">SAMN05444420_10454</name>
</gene>
<dbReference type="PANTHER" id="PTHR30305">
    <property type="entry name" value="PROTEIN YJDM-RELATED"/>
    <property type="match status" value="1"/>
</dbReference>
<dbReference type="Gene3D" id="2.30.30.40">
    <property type="entry name" value="SH3 Domains"/>
    <property type="match status" value="1"/>
</dbReference>
<sequence length="205" mass="22910">MPLVSHKWQNTTFMLLDDLKKRSGNCCELCGSTTSLSIYQVPPSKVGGVDDSLLACETCICQINNPETMDSNHWRCLNDSMWSEHLPVKVMAWRMLNRLKAEGWSLDLLNMLYLTDEELAFAQALNDHLEEGEKVIHKDSNGAILSAGDNVVLIKDLKVKGSSMVAKQGTIVRKIALDPENAQYIEGKVEGQQIVILTQYVKKTT</sequence>
<name>A0A1H2WF24_9FLAO</name>
<dbReference type="EMBL" id="FNND01000004">
    <property type="protein sequence ID" value="SDW78639.1"/>
    <property type="molecule type" value="Genomic_DNA"/>
</dbReference>
<proteinExistence type="predicted"/>
<dbReference type="Pfam" id="PF03831">
    <property type="entry name" value="YjdM"/>
    <property type="match status" value="1"/>
</dbReference>
<keyword evidence="3" id="KW-1185">Reference proteome</keyword>
<reference evidence="2 3" key="1">
    <citation type="submission" date="2016-10" db="EMBL/GenBank/DDBJ databases">
        <authorList>
            <person name="Varghese N."/>
            <person name="Submissions S."/>
        </authorList>
    </citation>
    <scope>NUCLEOTIDE SEQUENCE [LARGE SCALE GENOMIC DNA]</scope>
    <source>
        <strain evidence="2 3">DSM 11449</strain>
    </source>
</reference>
<protein>
    <submittedName>
        <fullName evidence="2">Phosphonoacetate hydrolase</fullName>
    </submittedName>
</protein>
<dbReference type="OrthoDB" id="9810131at2"/>
<comment type="caution">
    <text evidence="2">The sequence shown here is derived from an EMBL/GenBank/DDBJ whole genome shotgun (WGS) entry which is preliminary data.</text>
</comment>